<dbReference type="SUPFAM" id="SSF56228">
    <property type="entry name" value="Aldehyde ferredoxin oxidoreductase, N-terminal domain"/>
    <property type="match status" value="1"/>
</dbReference>
<evidence type="ECO:0000256" key="3">
    <source>
        <dbReference type="ARBA" id="ARBA00022485"/>
    </source>
</evidence>
<evidence type="ECO:0000256" key="8">
    <source>
        <dbReference type="ARBA" id="ARBA00049934"/>
    </source>
</evidence>
<evidence type="ECO:0000256" key="7">
    <source>
        <dbReference type="ARBA" id="ARBA00023014"/>
    </source>
</evidence>
<dbReference type="Gene3D" id="1.10.599.10">
    <property type="entry name" value="Aldehyde Ferredoxin Oxidoreductase Protein, subunit A, domain 3"/>
    <property type="match status" value="1"/>
</dbReference>
<dbReference type="PANTHER" id="PTHR30038:SF0">
    <property type="entry name" value="TUNGSTEN-CONTAINING ALDEHYDE FERREDOXIN OXIDOREDUCTASE"/>
    <property type="match status" value="1"/>
</dbReference>
<keyword evidence="5 10" id="KW-0560">Oxidoreductase</keyword>
<keyword evidence="3" id="KW-0004">4Fe-4S</keyword>
<comment type="similarity">
    <text evidence="2">Belongs to the AOR/FOR family.</text>
</comment>
<dbReference type="GO" id="GO:0033726">
    <property type="term" value="F:aldehyde ferredoxin oxidoreductase activity"/>
    <property type="evidence" value="ECO:0007669"/>
    <property type="project" value="UniProtKB-EC"/>
</dbReference>
<accession>A0ABU0CND6</accession>
<dbReference type="Pfam" id="PF01314">
    <property type="entry name" value="AFOR_C"/>
    <property type="match status" value="1"/>
</dbReference>
<evidence type="ECO:0000313" key="11">
    <source>
        <dbReference type="Proteomes" id="UP001232445"/>
    </source>
</evidence>
<evidence type="ECO:0000259" key="9">
    <source>
        <dbReference type="SMART" id="SM00790"/>
    </source>
</evidence>
<evidence type="ECO:0000256" key="2">
    <source>
        <dbReference type="ARBA" id="ARBA00011032"/>
    </source>
</evidence>
<organism evidence="10 11">
    <name type="scientific">Caldalkalibacillus uzonensis</name>
    <dbReference type="NCBI Taxonomy" id="353224"/>
    <lineage>
        <taxon>Bacteria</taxon>
        <taxon>Bacillati</taxon>
        <taxon>Bacillota</taxon>
        <taxon>Bacilli</taxon>
        <taxon>Bacillales</taxon>
        <taxon>Bacillaceae</taxon>
        <taxon>Caldalkalibacillus</taxon>
    </lineage>
</organism>
<gene>
    <name evidence="10" type="ORF">J2S00_000710</name>
</gene>
<evidence type="ECO:0000256" key="4">
    <source>
        <dbReference type="ARBA" id="ARBA00022723"/>
    </source>
</evidence>
<comment type="caution">
    <text evidence="10">The sequence shown here is derived from an EMBL/GenBank/DDBJ whole genome shotgun (WGS) entry which is preliminary data.</text>
</comment>
<keyword evidence="4" id="KW-0479">Metal-binding</keyword>
<dbReference type="Gene3D" id="1.10.569.10">
    <property type="entry name" value="Aldehyde Ferredoxin Oxidoreductase Protein, subunit A, domain 2"/>
    <property type="match status" value="1"/>
</dbReference>
<evidence type="ECO:0000256" key="5">
    <source>
        <dbReference type="ARBA" id="ARBA00023002"/>
    </source>
</evidence>
<evidence type="ECO:0000313" key="10">
    <source>
        <dbReference type="EMBL" id="MDQ0337927.1"/>
    </source>
</evidence>
<keyword evidence="7" id="KW-0411">Iron-sulfur</keyword>
<dbReference type="InterPro" id="IPR036503">
    <property type="entry name" value="Ald_Fedxn_OxRdtase_N_sf"/>
</dbReference>
<evidence type="ECO:0000256" key="6">
    <source>
        <dbReference type="ARBA" id="ARBA00023004"/>
    </source>
</evidence>
<dbReference type="Gene3D" id="3.60.9.10">
    <property type="entry name" value="Aldehyde ferredoxin oxidoreductase, N-terminal domain"/>
    <property type="match status" value="1"/>
</dbReference>
<evidence type="ECO:0000256" key="1">
    <source>
        <dbReference type="ARBA" id="ARBA00001966"/>
    </source>
</evidence>
<dbReference type="InterPro" id="IPR013983">
    <property type="entry name" value="Ald_Fedxn_OxRdtase_N"/>
</dbReference>
<dbReference type="Pfam" id="PF02730">
    <property type="entry name" value="AFOR_N"/>
    <property type="match status" value="1"/>
</dbReference>
<dbReference type="SUPFAM" id="SSF48310">
    <property type="entry name" value="Aldehyde ferredoxin oxidoreductase, C-terminal domains"/>
    <property type="match status" value="1"/>
</dbReference>
<dbReference type="SMART" id="SM00790">
    <property type="entry name" value="AFOR_N"/>
    <property type="match status" value="1"/>
</dbReference>
<comment type="cofactor">
    <cofactor evidence="1">
        <name>[4Fe-4S] cluster</name>
        <dbReference type="ChEBI" id="CHEBI:49883"/>
    </cofactor>
</comment>
<dbReference type="InterPro" id="IPR013985">
    <property type="entry name" value="Ald_Fedxn_OxRdtase_dom3"/>
</dbReference>
<comment type="cofactor">
    <cofactor evidence="8">
        <name>tungstopterin</name>
        <dbReference type="ChEBI" id="CHEBI:30402"/>
    </cofactor>
</comment>
<dbReference type="EMBL" id="JAUSUQ010000002">
    <property type="protein sequence ID" value="MDQ0337927.1"/>
    <property type="molecule type" value="Genomic_DNA"/>
</dbReference>
<proteinExistence type="inferred from homology"/>
<dbReference type="InterPro" id="IPR001203">
    <property type="entry name" value="OxRdtase_Ald_Fedxn_C"/>
</dbReference>
<dbReference type="InterPro" id="IPR036021">
    <property type="entry name" value="Tungsten_al_ferr_oxy-like_C"/>
</dbReference>
<dbReference type="RefSeq" id="WP_307335458.1">
    <property type="nucleotide sequence ID" value="NZ_JAUSUQ010000002.1"/>
</dbReference>
<dbReference type="InterPro" id="IPR051919">
    <property type="entry name" value="W-dependent_AOR"/>
</dbReference>
<keyword evidence="11" id="KW-1185">Reference proteome</keyword>
<protein>
    <submittedName>
        <fullName evidence="10">Aldehyde:ferredoxin oxidoreductase</fullName>
        <ecNumber evidence="10">1.2.7.5</ecNumber>
    </submittedName>
</protein>
<name>A0ABU0CND6_9BACI</name>
<dbReference type="PANTHER" id="PTHR30038">
    <property type="entry name" value="ALDEHYDE FERREDOXIN OXIDOREDUCTASE"/>
    <property type="match status" value="1"/>
</dbReference>
<dbReference type="InterPro" id="IPR013984">
    <property type="entry name" value="Ald_Fedxn_OxRdtase_dom2"/>
</dbReference>
<keyword evidence="6" id="KW-0408">Iron</keyword>
<feature type="domain" description="Aldehyde ferredoxin oxidoreductase N-terminal" evidence="9">
    <location>
        <begin position="5"/>
        <end position="207"/>
    </location>
</feature>
<reference evidence="10 11" key="1">
    <citation type="submission" date="2023-07" db="EMBL/GenBank/DDBJ databases">
        <title>Genomic Encyclopedia of Type Strains, Phase IV (KMG-IV): sequencing the most valuable type-strain genomes for metagenomic binning, comparative biology and taxonomic classification.</title>
        <authorList>
            <person name="Goeker M."/>
        </authorList>
    </citation>
    <scope>NUCLEOTIDE SEQUENCE [LARGE SCALE GENOMIC DNA]</scope>
    <source>
        <strain evidence="10 11">DSM 17740</strain>
    </source>
</reference>
<sequence>MSLGINGQILRVNLTQGTHSIDRPDEAWYRMYHGGRGLIAYYLYKELEPGIDPLGPDNKLIFAAGPLTGEPFGGAGRNSVGAKSPLTGAYGDGEAGGFWGSFLKRAGYDAVIVEGKAEQPVYIAIEDGQVTIHDASDLWGKDTAYVDQYLKAKHGRGAKVCQCGIAGENLVRYATVVNDINRMVGRTGMGAVMGSKKLKAIVVKGKQMPKMSNPQRVKELAAWMGKNHAELTKGFHKMGTSGVVQPLNRVSGLPTRNFRDPSFEYAEQISGEAMHSQFKVKDDTCNACPIRCKRVVESEEHQVDGRFGGAEYEHLSAIGSNLGISDLAALMKATERCNAYGVDVISLGVTIACAMEAYERGIITTADTDGIELTWGNAEALLTLSEKICRREGVGDLLAEGSMRFADEIGGGTGEFALHIKGLELPMHEPRLKQGMGVGYAISPTGADHCHNLHDTGTAKNVDFFKPLGAFKPVPADDIGPEKMRMLVYFTNWRHYMNSAVVCQFLPWTIDHLVELTNGVTGWDTNVWELMKVGERAATLTRLFNLREGFTAEDDRLPKRFFKPFKAGYIKGKAPSEEDFRQAIRYYYQMMGWDEQGVPTNGKLTELGILWARDSAAREVTSIEQG</sequence>
<dbReference type="EC" id="1.2.7.5" evidence="10"/>
<dbReference type="Proteomes" id="UP001232445">
    <property type="component" value="Unassembled WGS sequence"/>
</dbReference>